<dbReference type="GeneID" id="93117337"/>
<dbReference type="AlphaFoldDB" id="A0A7J4XCX8"/>
<comment type="caution">
    <text evidence="1">The sequence shown here is derived from an EMBL/GenBank/DDBJ whole genome shotgun (WGS) entry which is preliminary data.</text>
</comment>
<organism evidence="1 2">
    <name type="scientific">Bacteroides salyersiae</name>
    <dbReference type="NCBI Taxonomy" id="291644"/>
    <lineage>
        <taxon>Bacteria</taxon>
        <taxon>Pseudomonadati</taxon>
        <taxon>Bacteroidota</taxon>
        <taxon>Bacteroidia</taxon>
        <taxon>Bacteroidales</taxon>
        <taxon>Bacteroidaceae</taxon>
        <taxon>Bacteroides</taxon>
    </lineage>
</organism>
<name>A0A7J4XCX8_9BACE</name>
<proteinExistence type="predicted"/>
<reference evidence="1 2" key="1">
    <citation type="journal article" date="2019" name="Nat. Med.">
        <title>A library of human gut bacterial isolates paired with longitudinal multiomics data enables mechanistic microbiome research.</title>
        <authorList>
            <person name="Poyet M."/>
            <person name="Groussin M."/>
            <person name="Gibbons S.M."/>
            <person name="Avila-Pacheco J."/>
            <person name="Jiang X."/>
            <person name="Kearney S.M."/>
            <person name="Perrotta A.R."/>
            <person name="Berdy B."/>
            <person name="Zhao S."/>
            <person name="Lieberman T.D."/>
            <person name="Swanson P.K."/>
            <person name="Smith M."/>
            <person name="Roesemann S."/>
            <person name="Alexander J.E."/>
            <person name="Rich S.A."/>
            <person name="Livny J."/>
            <person name="Vlamakis H."/>
            <person name="Clish C."/>
            <person name="Bullock K."/>
            <person name="Deik A."/>
            <person name="Scott J."/>
            <person name="Pierce K.A."/>
            <person name="Xavier R.J."/>
            <person name="Alm E.J."/>
        </authorList>
    </citation>
    <scope>NUCLEOTIDE SEQUENCE [LARGE SCALE GENOMIC DNA]</scope>
    <source>
        <strain evidence="1 2">BIOML-A10</strain>
    </source>
</reference>
<dbReference type="EMBL" id="VWMK01000031">
    <property type="protein sequence ID" value="KAA3757775.1"/>
    <property type="molecule type" value="Genomic_DNA"/>
</dbReference>
<accession>A0A7J4XCX8</accession>
<evidence type="ECO:0000313" key="1">
    <source>
        <dbReference type="EMBL" id="KAA3757775.1"/>
    </source>
</evidence>
<dbReference type="Proteomes" id="UP000422221">
    <property type="component" value="Unassembled WGS sequence"/>
</dbReference>
<gene>
    <name evidence="1" type="ORF">F3F73_21800</name>
</gene>
<sequence length="60" mass="6711">MDTKKKVSSKKGRVQLKIESKKQEVLPGQQIAVYSKVTKKEVQEVVKELNPDLNSLGSRG</sequence>
<evidence type="ECO:0000313" key="2">
    <source>
        <dbReference type="Proteomes" id="UP000422221"/>
    </source>
</evidence>
<protein>
    <submittedName>
        <fullName evidence="1">Uncharacterized protein</fullName>
    </submittedName>
</protein>
<dbReference type="RefSeq" id="WP_021935964.1">
    <property type="nucleotide sequence ID" value="NZ_CAXSTI010000006.1"/>
</dbReference>